<protein>
    <submittedName>
        <fullName evidence="3">Heterokaryon incompatibility protein-domain-containing protein</fullName>
    </submittedName>
</protein>
<feature type="compositionally biased region" description="Basic and acidic residues" evidence="1">
    <location>
        <begin position="487"/>
        <end position="496"/>
    </location>
</feature>
<sequence length="715" mass="80495">MTTTYVYEPLCLTDFSVRVIQLHPSQDRHARLTCEIGIIDLDPNSDAPPVYDAVSYTWGGQSPSPDHLLFCIGADGSESQVEITENARDALRRFRLSDSVRNVWVDSVCINQSDLTEKAHQISLMGLVYSQADRVLIWLGHGTDGLGAEICDILKEGATFNYRKQEDYDRALAFRNRLKDAESARNLDQFDDIYKSSLIGGLLGLPWFQRMWTVQELVLAPRAVFFWGDSSVEWDEMLRCIPNLIGGNKLLATSEIQLYQALQRLLELNKQPGELRRMMTQPPVPEMASMMPPCIIFSLLRNKQATEPRDKIWAMHGVCSQLQIPLPDPDYSRAIEDVFTLATRAMIEYEERYGMNMLYLLTPLDNSPLRPRLPSWVPDWGAPVKDAFVRPIMMEWMDFRPTAESESRCSFTSDIRVLRCLGLVVGTVVAVGPFMPILKGTRNLLDRTPDNNEPNSLARNLEVWTVFREWVRVVEGMRGGSKPYTEVFKRPEKDPDGEWQSEDGSDQDEGESHLEVAEQGSTNDELLATDLSGLTISDDDRDAALLYAFYSTLFLDTKRPGSQRIPGSRIARASAEDIEESFRVFQQWYRILSRPLDPNVEQQAALGAEMEAFLWPGAGRGDFGTPDSVHSFYRNAWDVQKARSFVATKEGRVGVVDAEAMEGDVVALLSGYTAAMILRPDGGQFKVVGPAYVHGIMDGEMWTGDENGLETIELV</sequence>
<reference evidence="3" key="2">
    <citation type="submission" date="2023-05" db="EMBL/GenBank/DDBJ databases">
        <authorList>
            <consortium name="Lawrence Berkeley National Laboratory"/>
            <person name="Steindorff A."/>
            <person name="Hensen N."/>
            <person name="Bonometti L."/>
            <person name="Westerberg I."/>
            <person name="Brannstrom I.O."/>
            <person name="Guillou S."/>
            <person name="Cros-Aarteil S."/>
            <person name="Calhoun S."/>
            <person name="Haridas S."/>
            <person name="Kuo A."/>
            <person name="Mondo S."/>
            <person name="Pangilinan J."/>
            <person name="Riley R."/>
            <person name="Labutti K."/>
            <person name="Andreopoulos B."/>
            <person name="Lipzen A."/>
            <person name="Chen C."/>
            <person name="Yanf M."/>
            <person name="Daum C."/>
            <person name="Ng V."/>
            <person name="Clum A."/>
            <person name="Ohm R."/>
            <person name="Martin F."/>
            <person name="Silar P."/>
            <person name="Natvig D."/>
            <person name="Lalanne C."/>
            <person name="Gautier V."/>
            <person name="Ament-Velasquez S.L."/>
            <person name="Kruys A."/>
            <person name="Hutchinson M.I."/>
            <person name="Powell A.J."/>
            <person name="Barry K."/>
            <person name="Miller A.N."/>
            <person name="Grigoriev I.V."/>
            <person name="Debuchy R."/>
            <person name="Gladieux P."/>
            <person name="Thoren M.H."/>
            <person name="Johannesson H."/>
        </authorList>
    </citation>
    <scope>NUCLEOTIDE SEQUENCE</scope>
    <source>
        <strain evidence="3">PSN293</strain>
    </source>
</reference>
<dbReference type="AlphaFoldDB" id="A0AAN6XUE7"/>
<evidence type="ECO:0000259" key="2">
    <source>
        <dbReference type="Pfam" id="PF06985"/>
    </source>
</evidence>
<feature type="compositionally biased region" description="Acidic residues" evidence="1">
    <location>
        <begin position="497"/>
        <end position="509"/>
    </location>
</feature>
<comment type="caution">
    <text evidence="3">The sequence shown here is derived from an EMBL/GenBank/DDBJ whole genome shotgun (WGS) entry which is preliminary data.</text>
</comment>
<reference evidence="3" key="1">
    <citation type="journal article" date="2023" name="Mol. Phylogenet. Evol.">
        <title>Genome-scale phylogeny and comparative genomics of the fungal order Sordariales.</title>
        <authorList>
            <person name="Hensen N."/>
            <person name="Bonometti L."/>
            <person name="Westerberg I."/>
            <person name="Brannstrom I.O."/>
            <person name="Guillou S."/>
            <person name="Cros-Aarteil S."/>
            <person name="Calhoun S."/>
            <person name="Haridas S."/>
            <person name="Kuo A."/>
            <person name="Mondo S."/>
            <person name="Pangilinan J."/>
            <person name="Riley R."/>
            <person name="LaButti K."/>
            <person name="Andreopoulos B."/>
            <person name="Lipzen A."/>
            <person name="Chen C."/>
            <person name="Yan M."/>
            <person name="Daum C."/>
            <person name="Ng V."/>
            <person name="Clum A."/>
            <person name="Steindorff A."/>
            <person name="Ohm R.A."/>
            <person name="Martin F."/>
            <person name="Silar P."/>
            <person name="Natvig D.O."/>
            <person name="Lalanne C."/>
            <person name="Gautier V."/>
            <person name="Ament-Velasquez S.L."/>
            <person name="Kruys A."/>
            <person name="Hutchinson M.I."/>
            <person name="Powell A.J."/>
            <person name="Barry K."/>
            <person name="Miller A.N."/>
            <person name="Grigoriev I.V."/>
            <person name="Debuchy R."/>
            <person name="Gladieux P."/>
            <person name="Hiltunen Thoren M."/>
            <person name="Johannesson H."/>
        </authorList>
    </citation>
    <scope>NUCLEOTIDE SEQUENCE</scope>
    <source>
        <strain evidence="3">PSN293</strain>
    </source>
</reference>
<feature type="domain" description="Heterokaryon incompatibility" evidence="2">
    <location>
        <begin position="51"/>
        <end position="216"/>
    </location>
</feature>
<dbReference type="Proteomes" id="UP001301769">
    <property type="component" value="Unassembled WGS sequence"/>
</dbReference>
<evidence type="ECO:0000313" key="3">
    <source>
        <dbReference type="EMBL" id="KAK4206775.1"/>
    </source>
</evidence>
<dbReference type="Pfam" id="PF26639">
    <property type="entry name" value="Het-6_barrel"/>
    <property type="match status" value="1"/>
</dbReference>
<feature type="region of interest" description="Disordered" evidence="1">
    <location>
        <begin position="483"/>
        <end position="522"/>
    </location>
</feature>
<dbReference type="InterPro" id="IPR010730">
    <property type="entry name" value="HET"/>
</dbReference>
<dbReference type="InterPro" id="IPR052895">
    <property type="entry name" value="HetReg/Transcr_Mod"/>
</dbReference>
<dbReference type="EMBL" id="MU858353">
    <property type="protein sequence ID" value="KAK4206775.1"/>
    <property type="molecule type" value="Genomic_DNA"/>
</dbReference>
<name>A0AAN6XUE7_9PEZI</name>
<evidence type="ECO:0000313" key="4">
    <source>
        <dbReference type="Proteomes" id="UP001301769"/>
    </source>
</evidence>
<keyword evidence="4" id="KW-1185">Reference proteome</keyword>
<evidence type="ECO:0000256" key="1">
    <source>
        <dbReference type="SAM" id="MobiDB-lite"/>
    </source>
</evidence>
<accession>A0AAN6XUE7</accession>
<dbReference type="PANTHER" id="PTHR24148">
    <property type="entry name" value="ANKYRIN REPEAT DOMAIN-CONTAINING PROTEIN 39 HOMOLOG-RELATED"/>
    <property type="match status" value="1"/>
</dbReference>
<organism evidence="3 4">
    <name type="scientific">Rhypophila decipiens</name>
    <dbReference type="NCBI Taxonomy" id="261697"/>
    <lineage>
        <taxon>Eukaryota</taxon>
        <taxon>Fungi</taxon>
        <taxon>Dikarya</taxon>
        <taxon>Ascomycota</taxon>
        <taxon>Pezizomycotina</taxon>
        <taxon>Sordariomycetes</taxon>
        <taxon>Sordariomycetidae</taxon>
        <taxon>Sordariales</taxon>
        <taxon>Naviculisporaceae</taxon>
        <taxon>Rhypophila</taxon>
    </lineage>
</organism>
<gene>
    <name evidence="3" type="ORF">QBC37DRAFT_114388</name>
</gene>
<dbReference type="Pfam" id="PF06985">
    <property type="entry name" value="HET"/>
    <property type="match status" value="1"/>
</dbReference>
<proteinExistence type="predicted"/>
<dbReference type="PANTHER" id="PTHR24148:SF64">
    <property type="entry name" value="HETEROKARYON INCOMPATIBILITY DOMAIN-CONTAINING PROTEIN"/>
    <property type="match status" value="1"/>
</dbReference>